<dbReference type="STRING" id="59895.A0A103XJJ8"/>
<dbReference type="EMBL" id="LEKV01004895">
    <property type="protein sequence ID" value="KVH91966.1"/>
    <property type="molecule type" value="Genomic_DNA"/>
</dbReference>
<evidence type="ECO:0000256" key="5">
    <source>
        <dbReference type="ARBA" id="ARBA00022679"/>
    </source>
</evidence>
<evidence type="ECO:0000256" key="14">
    <source>
        <dbReference type="SAM" id="Phobius"/>
    </source>
</evidence>
<dbReference type="OMA" id="IHYPFHI"/>
<evidence type="ECO:0000256" key="13">
    <source>
        <dbReference type="ARBA" id="ARBA00024209"/>
    </source>
</evidence>
<accession>A0A103XJJ8</accession>
<keyword evidence="10" id="KW-0862">Zinc</keyword>
<evidence type="ECO:0000256" key="9">
    <source>
        <dbReference type="ARBA" id="ARBA00022786"/>
    </source>
</evidence>
<feature type="chain" id="PRO_5007118839" description="RING-type E3 ubiquitin transferase" evidence="15">
    <location>
        <begin position="23"/>
        <end position="223"/>
    </location>
</feature>
<dbReference type="GO" id="GO:0016020">
    <property type="term" value="C:membrane"/>
    <property type="evidence" value="ECO:0007669"/>
    <property type="project" value="UniProtKB-SubCell"/>
</dbReference>
<comment type="pathway">
    <text evidence="3">Protein modification; protein ubiquitination.</text>
</comment>
<keyword evidence="17" id="KW-1185">Reference proteome</keyword>
<evidence type="ECO:0000313" key="17">
    <source>
        <dbReference type="Proteomes" id="UP000243975"/>
    </source>
</evidence>
<evidence type="ECO:0000256" key="1">
    <source>
        <dbReference type="ARBA" id="ARBA00000900"/>
    </source>
</evidence>
<evidence type="ECO:0000256" key="15">
    <source>
        <dbReference type="SAM" id="SignalP"/>
    </source>
</evidence>
<dbReference type="OrthoDB" id="1641101at2759"/>
<protein>
    <recommendedName>
        <fullName evidence="4">RING-type E3 ubiquitin transferase</fullName>
        <ecNumber evidence="4">2.3.2.27</ecNumber>
    </recommendedName>
</protein>
<comment type="similarity">
    <text evidence="13">Belongs to the RING-type zinc finger family. ATL subfamily.</text>
</comment>
<evidence type="ECO:0000256" key="11">
    <source>
        <dbReference type="ARBA" id="ARBA00022989"/>
    </source>
</evidence>
<dbReference type="GO" id="GO:0008270">
    <property type="term" value="F:zinc ion binding"/>
    <property type="evidence" value="ECO:0007669"/>
    <property type="project" value="UniProtKB-KW"/>
</dbReference>
<evidence type="ECO:0000313" key="16">
    <source>
        <dbReference type="EMBL" id="KVH91966.1"/>
    </source>
</evidence>
<dbReference type="AlphaFoldDB" id="A0A103XJJ8"/>
<evidence type="ECO:0000256" key="7">
    <source>
        <dbReference type="ARBA" id="ARBA00022723"/>
    </source>
</evidence>
<comment type="catalytic activity">
    <reaction evidence="1">
        <text>S-ubiquitinyl-[E2 ubiquitin-conjugating enzyme]-L-cysteine + [acceptor protein]-L-lysine = [E2 ubiquitin-conjugating enzyme]-L-cysteine + N(6)-ubiquitinyl-[acceptor protein]-L-lysine.</text>
        <dbReference type="EC" id="2.3.2.27"/>
    </reaction>
</comment>
<evidence type="ECO:0000256" key="12">
    <source>
        <dbReference type="ARBA" id="ARBA00023136"/>
    </source>
</evidence>
<organism evidence="16 17">
    <name type="scientific">Cynara cardunculus var. scolymus</name>
    <name type="common">Globe artichoke</name>
    <name type="synonym">Cynara scolymus</name>
    <dbReference type="NCBI Taxonomy" id="59895"/>
    <lineage>
        <taxon>Eukaryota</taxon>
        <taxon>Viridiplantae</taxon>
        <taxon>Streptophyta</taxon>
        <taxon>Embryophyta</taxon>
        <taxon>Tracheophyta</taxon>
        <taxon>Spermatophyta</taxon>
        <taxon>Magnoliopsida</taxon>
        <taxon>eudicotyledons</taxon>
        <taxon>Gunneridae</taxon>
        <taxon>Pentapetalae</taxon>
        <taxon>asterids</taxon>
        <taxon>campanulids</taxon>
        <taxon>Asterales</taxon>
        <taxon>Asteraceae</taxon>
        <taxon>Carduoideae</taxon>
        <taxon>Cardueae</taxon>
        <taxon>Carduinae</taxon>
        <taxon>Cynara</taxon>
    </lineage>
</organism>
<keyword evidence="15" id="KW-0732">Signal</keyword>
<dbReference type="Gramene" id="KVH91966">
    <property type="protein sequence ID" value="KVH91966"/>
    <property type="gene ID" value="Ccrd_005999"/>
</dbReference>
<proteinExistence type="inferred from homology"/>
<evidence type="ECO:0000256" key="10">
    <source>
        <dbReference type="ARBA" id="ARBA00022833"/>
    </source>
</evidence>
<keyword evidence="5" id="KW-0808">Transferase</keyword>
<feature type="transmembrane region" description="Helical" evidence="14">
    <location>
        <begin position="183"/>
        <end position="202"/>
    </location>
</feature>
<sequence>MKTCNFFIFIFFIFISMEFIDAKFTFDVCNHDKPHIHFPFKINSSCEYNQTLISFPGYGDLIVKSISYEPKKLTLIDPKDCVFQVFLNLDLLPTPFRYYHVVRNYTYLSCSVELPHSFERVPCLSGYKHHVYVVESSSDVPGSCEVVKTVSIPFAYSSYVSDDSFGLDLTWDSDGFQSIGEELSIVILVFVIAGLAYVTTCCSKKSQSKKHEWEKLLGDLEIL</sequence>
<keyword evidence="12 14" id="KW-0472">Membrane</keyword>
<keyword evidence="11 14" id="KW-1133">Transmembrane helix</keyword>
<dbReference type="PANTHER" id="PTHR46279:SF12">
    <property type="entry name" value="RING-TYPE E3 UBIQUITIN TRANSFERASE"/>
    <property type="match status" value="1"/>
</dbReference>
<keyword evidence="8" id="KW-0863">Zinc-finger</keyword>
<dbReference type="GO" id="GO:0061630">
    <property type="term" value="F:ubiquitin protein ligase activity"/>
    <property type="evidence" value="ECO:0007669"/>
    <property type="project" value="UniProtKB-EC"/>
</dbReference>
<dbReference type="PANTHER" id="PTHR46279">
    <property type="entry name" value="RING/U-BOX SUPERFAMILY PROTEIN"/>
    <property type="match status" value="1"/>
</dbReference>
<keyword evidence="7" id="KW-0479">Metal-binding</keyword>
<keyword evidence="6 14" id="KW-0812">Transmembrane</keyword>
<keyword evidence="9" id="KW-0833">Ubl conjugation pathway</keyword>
<name>A0A103XJJ8_CYNCS</name>
<comment type="subcellular location">
    <subcellularLocation>
        <location evidence="2">Membrane</location>
        <topology evidence="2">Single-pass membrane protein</topology>
    </subcellularLocation>
</comment>
<dbReference type="InterPro" id="IPR046948">
    <property type="entry name" value="ATL20-22-like"/>
</dbReference>
<evidence type="ECO:0000256" key="4">
    <source>
        <dbReference type="ARBA" id="ARBA00012483"/>
    </source>
</evidence>
<dbReference type="Proteomes" id="UP000243975">
    <property type="component" value="Unassembled WGS sequence"/>
</dbReference>
<dbReference type="EC" id="2.3.2.27" evidence="4"/>
<evidence type="ECO:0000256" key="2">
    <source>
        <dbReference type="ARBA" id="ARBA00004167"/>
    </source>
</evidence>
<evidence type="ECO:0000256" key="8">
    <source>
        <dbReference type="ARBA" id="ARBA00022771"/>
    </source>
</evidence>
<feature type="signal peptide" evidence="15">
    <location>
        <begin position="1"/>
        <end position="22"/>
    </location>
</feature>
<gene>
    <name evidence="16" type="ORF">Ccrd_005999</name>
</gene>
<reference evidence="16 17" key="1">
    <citation type="journal article" date="2016" name="Sci. Rep.">
        <title>The genome sequence of the outbreeding globe artichoke constructed de novo incorporating a phase-aware low-pass sequencing strategy of F1 progeny.</title>
        <authorList>
            <person name="Scaglione D."/>
            <person name="Reyes-Chin-Wo S."/>
            <person name="Acquadro A."/>
            <person name="Froenicke L."/>
            <person name="Portis E."/>
            <person name="Beitel C."/>
            <person name="Tirone M."/>
            <person name="Mauro R."/>
            <person name="Lo Monaco A."/>
            <person name="Mauromicale G."/>
            <person name="Faccioli P."/>
            <person name="Cattivelli L."/>
            <person name="Rieseberg L."/>
            <person name="Michelmore R."/>
            <person name="Lanteri S."/>
        </authorList>
    </citation>
    <scope>NUCLEOTIDE SEQUENCE [LARGE SCALE GENOMIC DNA]</scope>
    <source>
        <strain evidence="16">2C</strain>
    </source>
</reference>
<evidence type="ECO:0000256" key="3">
    <source>
        <dbReference type="ARBA" id="ARBA00004906"/>
    </source>
</evidence>
<comment type="caution">
    <text evidence="16">The sequence shown here is derived from an EMBL/GenBank/DDBJ whole genome shotgun (WGS) entry which is preliminary data.</text>
</comment>
<evidence type="ECO:0000256" key="6">
    <source>
        <dbReference type="ARBA" id="ARBA00022692"/>
    </source>
</evidence>